<accession>A0AAU9IDN2</accession>
<feature type="transmembrane region" description="Helical" evidence="1">
    <location>
        <begin position="99"/>
        <end position="123"/>
    </location>
</feature>
<sequence length="142" mass="17003">MLRFLPFQLMDIRISTRLNNLFSKLRFLCVIQGMLGFFQSIYSPVGGLCMLVSLLLLYTITVRKNWVLCVTYIFESITDIYTEWKLIEDFYFTEESKHYFIPGVSFVKIFFHIIAIYIVFLTYRELKALHIELIWGNRIQFN</sequence>
<organism evidence="2 3">
    <name type="scientific">Blepharisma stoltei</name>
    <dbReference type="NCBI Taxonomy" id="1481888"/>
    <lineage>
        <taxon>Eukaryota</taxon>
        <taxon>Sar</taxon>
        <taxon>Alveolata</taxon>
        <taxon>Ciliophora</taxon>
        <taxon>Postciliodesmatophora</taxon>
        <taxon>Heterotrichea</taxon>
        <taxon>Heterotrichida</taxon>
        <taxon>Blepharismidae</taxon>
        <taxon>Blepharisma</taxon>
    </lineage>
</organism>
<evidence type="ECO:0000313" key="2">
    <source>
        <dbReference type="EMBL" id="CAG9311377.1"/>
    </source>
</evidence>
<reference evidence="2" key="1">
    <citation type="submission" date="2021-09" db="EMBL/GenBank/DDBJ databases">
        <authorList>
            <consortium name="AG Swart"/>
            <person name="Singh M."/>
            <person name="Singh A."/>
            <person name="Seah K."/>
            <person name="Emmerich C."/>
        </authorList>
    </citation>
    <scope>NUCLEOTIDE SEQUENCE</scope>
    <source>
        <strain evidence="2">ATCC30299</strain>
    </source>
</reference>
<keyword evidence="1" id="KW-0812">Transmembrane</keyword>
<keyword evidence="3" id="KW-1185">Reference proteome</keyword>
<proteinExistence type="predicted"/>
<name>A0AAU9IDN2_9CILI</name>
<comment type="caution">
    <text evidence="2">The sequence shown here is derived from an EMBL/GenBank/DDBJ whole genome shotgun (WGS) entry which is preliminary data.</text>
</comment>
<dbReference type="AlphaFoldDB" id="A0AAU9IDN2"/>
<gene>
    <name evidence="2" type="ORF">BSTOLATCC_MIC3667</name>
</gene>
<dbReference type="EMBL" id="CAJZBQ010000004">
    <property type="protein sequence ID" value="CAG9311377.1"/>
    <property type="molecule type" value="Genomic_DNA"/>
</dbReference>
<evidence type="ECO:0000313" key="3">
    <source>
        <dbReference type="Proteomes" id="UP001162131"/>
    </source>
</evidence>
<dbReference type="Proteomes" id="UP001162131">
    <property type="component" value="Unassembled WGS sequence"/>
</dbReference>
<protein>
    <submittedName>
        <fullName evidence="2">Uncharacterized protein</fullName>
    </submittedName>
</protein>
<feature type="transmembrane region" description="Helical" evidence="1">
    <location>
        <begin position="27"/>
        <end position="58"/>
    </location>
</feature>
<evidence type="ECO:0000256" key="1">
    <source>
        <dbReference type="SAM" id="Phobius"/>
    </source>
</evidence>
<keyword evidence="1" id="KW-0472">Membrane</keyword>
<keyword evidence="1" id="KW-1133">Transmembrane helix</keyword>